<evidence type="ECO:0000313" key="4">
    <source>
        <dbReference type="Proteomes" id="UP000317180"/>
    </source>
</evidence>
<reference evidence="3 4" key="1">
    <citation type="submission" date="2019-06" db="EMBL/GenBank/DDBJ databases">
        <title>Whole genome shotgun sequence of Brevibacillus agri NBRC 15538.</title>
        <authorList>
            <person name="Hosoyama A."/>
            <person name="Uohara A."/>
            <person name="Ohji S."/>
            <person name="Ichikawa N."/>
        </authorList>
    </citation>
    <scope>NUCLEOTIDE SEQUENCE [LARGE SCALE GENOMIC DNA]</scope>
    <source>
        <strain evidence="3 4">NBRC 15538</strain>
    </source>
</reference>
<evidence type="ECO:0000256" key="1">
    <source>
        <dbReference type="ARBA" id="ARBA00008007"/>
    </source>
</evidence>
<dbReference type="PANTHER" id="PTHR47505">
    <property type="entry name" value="DNA UTILIZATION PROTEIN YHGH"/>
    <property type="match status" value="1"/>
</dbReference>
<dbReference type="GeneID" id="82813913"/>
<dbReference type="Proteomes" id="UP000317180">
    <property type="component" value="Unassembled WGS sequence"/>
</dbReference>
<protein>
    <recommendedName>
        <fullName evidence="5">ComF family protein</fullName>
    </recommendedName>
</protein>
<feature type="region of interest" description="Disordered" evidence="2">
    <location>
        <begin position="259"/>
        <end position="329"/>
    </location>
</feature>
<organism evidence="3 4">
    <name type="scientific">Brevibacillus agri</name>
    <dbReference type="NCBI Taxonomy" id="51101"/>
    <lineage>
        <taxon>Bacteria</taxon>
        <taxon>Bacillati</taxon>
        <taxon>Bacillota</taxon>
        <taxon>Bacilli</taxon>
        <taxon>Bacillales</taxon>
        <taxon>Paenibacillaceae</taxon>
        <taxon>Brevibacillus</taxon>
    </lineage>
</organism>
<gene>
    <name evidence="3" type="ORF">BAG01nite_23510</name>
</gene>
<evidence type="ECO:0000313" key="3">
    <source>
        <dbReference type="EMBL" id="GED26249.1"/>
    </source>
</evidence>
<proteinExistence type="inferred from homology"/>
<dbReference type="RefSeq" id="WP_242507451.1">
    <property type="nucleotide sequence ID" value="NZ_BJOD01000021.1"/>
</dbReference>
<dbReference type="EMBL" id="BJOD01000021">
    <property type="protein sequence ID" value="GED26249.1"/>
    <property type="molecule type" value="Genomic_DNA"/>
</dbReference>
<comment type="similarity">
    <text evidence="1">Belongs to the ComF/GntX family.</text>
</comment>
<sequence>MRGSTCVSCGGRVNTPKREGVVRARASWLSRPVSYPAIYRLLHDLPACASCIEALPFIGEQFCRQCGRDMRAEPYSSEGRCRDCVREVDEPLKENRSLLRYEQDGKSLLSLFKYRGDERLAGYYGTLLAIAAFRFYTPSRFACITTVPLHARRLQERGFNQVDLLAAYLGSATGIPVRPLLTRIKETEKLSKQGGRASRQESMREAFAWNEGAVLPGFARGRSDSRGADHRNLTSILAAGIHFLFGNWFSLRSSISHTSHEAKSGERDSQANPVPKLDNRNRAAHANTAPNSNSGDRAAYANFNPNPNSHDRATQPNTAPPPNNRIPLPATPPKILLIDDIYTTGSTLRSCARTLRAHLGTVCEIYSLTIYR</sequence>
<name>A0ABQ0SUB6_9BACL</name>
<dbReference type="PANTHER" id="PTHR47505:SF1">
    <property type="entry name" value="DNA UTILIZATION PROTEIN YHGH"/>
    <property type="match status" value="1"/>
</dbReference>
<dbReference type="InterPro" id="IPR000836">
    <property type="entry name" value="PRTase_dom"/>
</dbReference>
<evidence type="ECO:0008006" key="5">
    <source>
        <dbReference type="Google" id="ProtNLM"/>
    </source>
</evidence>
<dbReference type="SUPFAM" id="SSF53271">
    <property type="entry name" value="PRTase-like"/>
    <property type="match status" value="1"/>
</dbReference>
<accession>A0ABQ0SUB6</accession>
<comment type="caution">
    <text evidence="3">The sequence shown here is derived from an EMBL/GenBank/DDBJ whole genome shotgun (WGS) entry which is preliminary data.</text>
</comment>
<dbReference type="InterPro" id="IPR051910">
    <property type="entry name" value="ComF/GntX_DNA_util-trans"/>
</dbReference>
<dbReference type="CDD" id="cd06223">
    <property type="entry name" value="PRTases_typeI"/>
    <property type="match status" value="1"/>
</dbReference>
<evidence type="ECO:0000256" key="2">
    <source>
        <dbReference type="SAM" id="MobiDB-lite"/>
    </source>
</evidence>
<keyword evidence="4" id="KW-1185">Reference proteome</keyword>
<dbReference type="Gene3D" id="3.40.50.2020">
    <property type="match status" value="1"/>
</dbReference>
<dbReference type="InterPro" id="IPR029057">
    <property type="entry name" value="PRTase-like"/>
</dbReference>
<feature type="compositionally biased region" description="Pro residues" evidence="2">
    <location>
        <begin position="318"/>
        <end position="329"/>
    </location>
</feature>
<feature type="compositionally biased region" description="Basic and acidic residues" evidence="2">
    <location>
        <begin position="259"/>
        <end position="269"/>
    </location>
</feature>